<name>A0A5C3MQE9_9AGAM</name>
<evidence type="ECO:0000313" key="3">
    <source>
        <dbReference type="Proteomes" id="UP000305948"/>
    </source>
</evidence>
<dbReference type="AlphaFoldDB" id="A0A5C3MQE9"/>
<accession>A0A5C3MQE9</accession>
<gene>
    <name evidence="2" type="ORF">OE88DRAFT_1667635</name>
</gene>
<sequence>MMDFCNAVLPPSDPAQAGLRGTTTYDATVSSPSDMVGPTVQSTPSTSSTMLALQPEPVADTLSFPPVPQNLPLPQSTNIDMTYFDMSYFDVHARQRPTRSTHPSLPLVAR</sequence>
<dbReference type="EMBL" id="ML213529">
    <property type="protein sequence ID" value="TFK46576.1"/>
    <property type="molecule type" value="Genomic_DNA"/>
</dbReference>
<evidence type="ECO:0000256" key="1">
    <source>
        <dbReference type="SAM" id="MobiDB-lite"/>
    </source>
</evidence>
<protein>
    <submittedName>
        <fullName evidence="2">Uncharacterized protein</fullName>
    </submittedName>
</protein>
<feature type="compositionally biased region" description="Low complexity" evidence="1">
    <location>
        <begin position="38"/>
        <end position="49"/>
    </location>
</feature>
<reference evidence="2 3" key="1">
    <citation type="journal article" date="2019" name="Nat. Ecol. Evol.">
        <title>Megaphylogeny resolves global patterns of mushroom evolution.</title>
        <authorList>
            <person name="Varga T."/>
            <person name="Krizsan K."/>
            <person name="Foldi C."/>
            <person name="Dima B."/>
            <person name="Sanchez-Garcia M."/>
            <person name="Sanchez-Ramirez S."/>
            <person name="Szollosi G.J."/>
            <person name="Szarkandi J.G."/>
            <person name="Papp V."/>
            <person name="Albert L."/>
            <person name="Andreopoulos W."/>
            <person name="Angelini C."/>
            <person name="Antonin V."/>
            <person name="Barry K.W."/>
            <person name="Bougher N.L."/>
            <person name="Buchanan P."/>
            <person name="Buyck B."/>
            <person name="Bense V."/>
            <person name="Catcheside P."/>
            <person name="Chovatia M."/>
            <person name="Cooper J."/>
            <person name="Damon W."/>
            <person name="Desjardin D."/>
            <person name="Finy P."/>
            <person name="Geml J."/>
            <person name="Haridas S."/>
            <person name="Hughes K."/>
            <person name="Justo A."/>
            <person name="Karasinski D."/>
            <person name="Kautmanova I."/>
            <person name="Kiss B."/>
            <person name="Kocsube S."/>
            <person name="Kotiranta H."/>
            <person name="LaButti K.M."/>
            <person name="Lechner B.E."/>
            <person name="Liimatainen K."/>
            <person name="Lipzen A."/>
            <person name="Lukacs Z."/>
            <person name="Mihaltcheva S."/>
            <person name="Morgado L.N."/>
            <person name="Niskanen T."/>
            <person name="Noordeloos M.E."/>
            <person name="Ohm R.A."/>
            <person name="Ortiz-Santana B."/>
            <person name="Ovrebo C."/>
            <person name="Racz N."/>
            <person name="Riley R."/>
            <person name="Savchenko A."/>
            <person name="Shiryaev A."/>
            <person name="Soop K."/>
            <person name="Spirin V."/>
            <person name="Szebenyi C."/>
            <person name="Tomsovsky M."/>
            <person name="Tulloss R.E."/>
            <person name="Uehling J."/>
            <person name="Grigoriev I.V."/>
            <person name="Vagvolgyi C."/>
            <person name="Papp T."/>
            <person name="Martin F.M."/>
            <person name="Miettinen O."/>
            <person name="Hibbett D.S."/>
            <person name="Nagy L.G."/>
        </authorList>
    </citation>
    <scope>NUCLEOTIDE SEQUENCE [LARGE SCALE GENOMIC DNA]</scope>
    <source>
        <strain evidence="2 3">OMC1185</strain>
    </source>
</reference>
<organism evidence="2 3">
    <name type="scientific">Heliocybe sulcata</name>
    <dbReference type="NCBI Taxonomy" id="5364"/>
    <lineage>
        <taxon>Eukaryota</taxon>
        <taxon>Fungi</taxon>
        <taxon>Dikarya</taxon>
        <taxon>Basidiomycota</taxon>
        <taxon>Agaricomycotina</taxon>
        <taxon>Agaricomycetes</taxon>
        <taxon>Gloeophyllales</taxon>
        <taxon>Gloeophyllaceae</taxon>
        <taxon>Heliocybe</taxon>
    </lineage>
</organism>
<evidence type="ECO:0000313" key="2">
    <source>
        <dbReference type="EMBL" id="TFK46576.1"/>
    </source>
</evidence>
<keyword evidence="3" id="KW-1185">Reference proteome</keyword>
<feature type="compositionally biased region" description="Polar residues" evidence="1">
    <location>
        <begin position="21"/>
        <end position="33"/>
    </location>
</feature>
<dbReference type="Proteomes" id="UP000305948">
    <property type="component" value="Unassembled WGS sequence"/>
</dbReference>
<proteinExistence type="predicted"/>
<feature type="region of interest" description="Disordered" evidence="1">
    <location>
        <begin position="1"/>
        <end position="49"/>
    </location>
</feature>